<dbReference type="Proteomes" id="UP000009223">
    <property type="component" value="Chromosome"/>
</dbReference>
<dbReference type="SUPFAM" id="SSF53613">
    <property type="entry name" value="Ribokinase-like"/>
    <property type="match status" value="1"/>
</dbReference>
<reference evidence="2" key="1">
    <citation type="submission" date="2009-12" db="EMBL/GenBank/DDBJ databases">
        <title>Complete sequence of Treponema primitia strain ZAS-2.</title>
        <authorList>
            <person name="Tetu S.G."/>
            <person name="Matson E."/>
            <person name="Ren Q."/>
            <person name="Seshadri R."/>
            <person name="Elbourne L."/>
            <person name="Hassan K.A."/>
            <person name="Durkin A."/>
            <person name="Radune D."/>
            <person name="Mohamoud Y."/>
            <person name="Shay R."/>
            <person name="Jin S."/>
            <person name="Zhang X."/>
            <person name="Lucey K."/>
            <person name="Ballor N.R."/>
            <person name="Ottesen E."/>
            <person name="Rosenthal R."/>
            <person name="Allen A."/>
            <person name="Leadbetter J.R."/>
            <person name="Paulsen I.T."/>
        </authorList>
    </citation>
    <scope>NUCLEOTIDE SEQUENCE [LARGE SCALE GENOMIC DNA]</scope>
    <source>
        <strain evidence="2">ATCC BAA-887 / DSM 12427 / ZAS-2</strain>
    </source>
</reference>
<reference evidence="1 2" key="2">
    <citation type="journal article" date="2011" name="ISME J.">
        <title>RNA-seq reveals cooperative metabolic interactions between two termite-gut spirochete species in co-culture.</title>
        <authorList>
            <person name="Rosenthal A.Z."/>
            <person name="Matson E.G."/>
            <person name="Eldar A."/>
            <person name="Leadbetter J.R."/>
        </authorList>
    </citation>
    <scope>NUCLEOTIDE SEQUENCE [LARGE SCALE GENOMIC DNA]</scope>
    <source>
        <strain evidence="2">ATCC BAA-887 / DSM 12427 / ZAS-2</strain>
    </source>
</reference>
<accession>F5YKG3</accession>
<dbReference type="InterPro" id="IPR029056">
    <property type="entry name" value="Ribokinase-like"/>
</dbReference>
<gene>
    <name evidence="1" type="ordered locus">TREPR_1971</name>
</gene>
<dbReference type="AlphaFoldDB" id="F5YKG3"/>
<keyword evidence="2" id="KW-1185">Reference proteome</keyword>
<dbReference type="RefSeq" id="WP_015708182.1">
    <property type="nucleotide sequence ID" value="NC_015578.1"/>
</dbReference>
<dbReference type="GO" id="GO:0016301">
    <property type="term" value="F:kinase activity"/>
    <property type="evidence" value="ECO:0007669"/>
    <property type="project" value="UniProtKB-KW"/>
</dbReference>
<sequence>MGKQFDTLIIGQPSLDINTDHEGHTIHEIGGAVVYSGFAAAALGHSVCVLPKANKDTVDTVSLFAKSKNIEVAVVGSANSTSIENIYHTADKERRTCRAVSRIDGYRPADVPPVDAKIYHLAGLMRGDIGNDMIDFAYKKALVAVDVQGFLRCGDEKTGEMSFHDWPEKHELLPKIRFLKTDAAEAEILTGLKDRTEAAKVLFGWGAQEIMITHNTEVLIYDGKTIYTEPIKARNLSGRSGRGDTTFSSYITERLGVGIPEALLTATALVSLKMEHPGPFNGTRADVEAYIREFYKK</sequence>
<name>F5YKG3_TREPZ</name>
<evidence type="ECO:0000313" key="1">
    <source>
        <dbReference type="EMBL" id="AEF85263.1"/>
    </source>
</evidence>
<organism evidence="1 2">
    <name type="scientific">Treponema primitia (strain ATCC BAA-887 / DSM 12427 / ZAS-2)</name>
    <dbReference type="NCBI Taxonomy" id="545694"/>
    <lineage>
        <taxon>Bacteria</taxon>
        <taxon>Pseudomonadati</taxon>
        <taxon>Spirochaetota</taxon>
        <taxon>Spirochaetia</taxon>
        <taxon>Spirochaetales</taxon>
        <taxon>Treponemataceae</taxon>
        <taxon>Treponema</taxon>
    </lineage>
</organism>
<keyword evidence="1" id="KW-0808">Transferase</keyword>
<dbReference type="HOGENOM" id="CLU_065902_0_0_12"/>
<dbReference type="Gene3D" id="3.40.1190.20">
    <property type="match status" value="1"/>
</dbReference>
<protein>
    <submittedName>
        <fullName evidence="1">Putative ribokinase</fullName>
    </submittedName>
</protein>
<dbReference type="EMBL" id="CP001843">
    <property type="protein sequence ID" value="AEF85263.1"/>
    <property type="molecule type" value="Genomic_DNA"/>
</dbReference>
<dbReference type="eggNOG" id="COG0524">
    <property type="taxonomic scope" value="Bacteria"/>
</dbReference>
<dbReference type="STRING" id="545694.TREPR_1971"/>
<keyword evidence="1" id="KW-0418">Kinase</keyword>
<proteinExistence type="predicted"/>
<dbReference type="KEGG" id="tpi:TREPR_1971"/>
<dbReference type="OrthoDB" id="9813569at2"/>
<evidence type="ECO:0000313" key="2">
    <source>
        <dbReference type="Proteomes" id="UP000009223"/>
    </source>
</evidence>